<name>A0A9D1GPD1_9BACT</name>
<reference evidence="2" key="1">
    <citation type="submission" date="2020-10" db="EMBL/GenBank/DDBJ databases">
        <authorList>
            <person name="Gilroy R."/>
        </authorList>
    </citation>
    <scope>NUCLEOTIDE SEQUENCE</scope>
    <source>
        <strain evidence="2">ChiHecec2B26-709</strain>
    </source>
</reference>
<dbReference type="AlphaFoldDB" id="A0A9D1GPD1"/>
<dbReference type="Pfam" id="PF00535">
    <property type="entry name" value="Glycos_transf_2"/>
    <property type="match status" value="1"/>
</dbReference>
<proteinExistence type="predicted"/>
<evidence type="ECO:0000259" key="1">
    <source>
        <dbReference type="Pfam" id="PF00535"/>
    </source>
</evidence>
<dbReference type="InterPro" id="IPR001173">
    <property type="entry name" value="Glyco_trans_2-like"/>
</dbReference>
<gene>
    <name evidence="2" type="ORF">IAC35_07075</name>
</gene>
<sequence>MKRTLAIIIPAYKGRFLSAALDSVARQSCRDFAVYVGDDCSPEDLRSIVERYSGNMDLVYRRFDRNLGGSDLAAHWERCIEMSSEPYIQLFSDDDVMPGDAVERFLKTKERCPDSEFFRMQLGIIDENGSLCRCNPPLTEGITDARTLLCDKLSGRISSATCEYIFSAELFGRCGGFVHFPRAWCADDATWFRMARLAGGVTSIPGLPMLWRNVPGSNISDSRDFDRDKESATAGFIRHLYENYPELRDSRFAKALYAYVKCILTISLDGRCSRQGFADICSALGKFSALQAARTRIGLHP</sequence>
<dbReference type="CDD" id="cd00761">
    <property type="entry name" value="Glyco_tranf_GTA_type"/>
    <property type="match status" value="1"/>
</dbReference>
<evidence type="ECO:0000313" key="2">
    <source>
        <dbReference type="EMBL" id="HIT47601.1"/>
    </source>
</evidence>
<reference evidence="2" key="2">
    <citation type="journal article" date="2021" name="PeerJ">
        <title>Extensive microbial diversity within the chicken gut microbiome revealed by metagenomics and culture.</title>
        <authorList>
            <person name="Gilroy R."/>
            <person name="Ravi A."/>
            <person name="Getino M."/>
            <person name="Pursley I."/>
            <person name="Horton D.L."/>
            <person name="Alikhan N.F."/>
            <person name="Baker D."/>
            <person name="Gharbi K."/>
            <person name="Hall N."/>
            <person name="Watson M."/>
            <person name="Adriaenssens E.M."/>
            <person name="Foster-Nyarko E."/>
            <person name="Jarju S."/>
            <person name="Secka A."/>
            <person name="Antonio M."/>
            <person name="Oren A."/>
            <person name="Chaudhuri R.R."/>
            <person name="La Ragione R."/>
            <person name="Hildebrand F."/>
            <person name="Pallen M.J."/>
        </authorList>
    </citation>
    <scope>NUCLEOTIDE SEQUENCE</scope>
    <source>
        <strain evidence="2">ChiHecec2B26-709</strain>
    </source>
</reference>
<dbReference type="Proteomes" id="UP000886881">
    <property type="component" value="Unassembled WGS sequence"/>
</dbReference>
<dbReference type="SUPFAM" id="SSF53448">
    <property type="entry name" value="Nucleotide-diphospho-sugar transferases"/>
    <property type="match status" value="1"/>
</dbReference>
<dbReference type="EMBL" id="DVLC01000128">
    <property type="protein sequence ID" value="HIT47601.1"/>
    <property type="molecule type" value="Genomic_DNA"/>
</dbReference>
<comment type="caution">
    <text evidence="2">The sequence shown here is derived from an EMBL/GenBank/DDBJ whole genome shotgun (WGS) entry which is preliminary data.</text>
</comment>
<dbReference type="Gene3D" id="3.90.550.10">
    <property type="entry name" value="Spore Coat Polysaccharide Biosynthesis Protein SpsA, Chain A"/>
    <property type="match status" value="1"/>
</dbReference>
<organism evidence="2 3">
    <name type="scientific">Candidatus Cryptobacteroides merdipullorum</name>
    <dbReference type="NCBI Taxonomy" id="2840771"/>
    <lineage>
        <taxon>Bacteria</taxon>
        <taxon>Pseudomonadati</taxon>
        <taxon>Bacteroidota</taxon>
        <taxon>Bacteroidia</taxon>
        <taxon>Bacteroidales</taxon>
        <taxon>Candidatus Cryptobacteroides</taxon>
    </lineage>
</organism>
<dbReference type="InterPro" id="IPR029044">
    <property type="entry name" value="Nucleotide-diphossugar_trans"/>
</dbReference>
<protein>
    <submittedName>
        <fullName evidence="2">Glycosyltransferase family 2 protein</fullName>
    </submittedName>
</protein>
<feature type="domain" description="Glycosyltransferase 2-like" evidence="1">
    <location>
        <begin position="7"/>
        <end position="111"/>
    </location>
</feature>
<accession>A0A9D1GPD1</accession>
<evidence type="ECO:0000313" key="3">
    <source>
        <dbReference type="Proteomes" id="UP000886881"/>
    </source>
</evidence>